<evidence type="ECO:0000256" key="3">
    <source>
        <dbReference type="ARBA" id="ARBA00022737"/>
    </source>
</evidence>
<protein>
    <submittedName>
        <fullName evidence="11">Ankyrin repeat-containing protein</fullName>
    </submittedName>
</protein>
<dbReference type="AlphaFoldDB" id="A0AAW0JIC7"/>
<dbReference type="PROSITE" id="PS50297">
    <property type="entry name" value="ANK_REP_REGION"/>
    <property type="match status" value="3"/>
</dbReference>
<keyword evidence="3" id="KW-0677">Repeat</keyword>
<evidence type="ECO:0000256" key="7">
    <source>
        <dbReference type="PROSITE-ProRule" id="PRU00023"/>
    </source>
</evidence>
<feature type="repeat" description="ANK" evidence="7">
    <location>
        <begin position="122"/>
        <end position="155"/>
    </location>
</feature>
<organism evidence="11 12">
    <name type="scientific">Quercus suber</name>
    <name type="common">Cork oak</name>
    <dbReference type="NCBI Taxonomy" id="58331"/>
    <lineage>
        <taxon>Eukaryota</taxon>
        <taxon>Viridiplantae</taxon>
        <taxon>Streptophyta</taxon>
        <taxon>Embryophyta</taxon>
        <taxon>Tracheophyta</taxon>
        <taxon>Spermatophyta</taxon>
        <taxon>Magnoliopsida</taxon>
        <taxon>eudicotyledons</taxon>
        <taxon>Gunneridae</taxon>
        <taxon>Pentapetalae</taxon>
        <taxon>rosids</taxon>
        <taxon>fabids</taxon>
        <taxon>Fagales</taxon>
        <taxon>Fagaceae</taxon>
        <taxon>Quercus</taxon>
    </lineage>
</organism>
<accession>A0AAW0JIC7</accession>
<evidence type="ECO:0000256" key="4">
    <source>
        <dbReference type="ARBA" id="ARBA00022989"/>
    </source>
</evidence>
<keyword evidence="12" id="KW-1185">Reference proteome</keyword>
<evidence type="ECO:0000256" key="5">
    <source>
        <dbReference type="ARBA" id="ARBA00023043"/>
    </source>
</evidence>
<feature type="transmembrane region" description="Helical" evidence="9">
    <location>
        <begin position="276"/>
        <end position="297"/>
    </location>
</feature>
<dbReference type="Pfam" id="PF13962">
    <property type="entry name" value="PGG"/>
    <property type="match status" value="1"/>
</dbReference>
<feature type="region of interest" description="Disordered" evidence="8">
    <location>
        <begin position="235"/>
        <end position="264"/>
    </location>
</feature>
<proteinExistence type="predicted"/>
<dbReference type="Pfam" id="PF00023">
    <property type="entry name" value="Ank"/>
    <property type="match status" value="1"/>
</dbReference>
<keyword evidence="6 9" id="KW-0472">Membrane</keyword>
<comment type="caution">
    <text evidence="11">The sequence shown here is derived from an EMBL/GenBank/DDBJ whole genome shotgun (WGS) entry which is preliminary data.</text>
</comment>
<dbReference type="PANTHER" id="PTHR24186:SF50">
    <property type="entry name" value="ANKYRIN REPEAT-CONTAINING PROTEIN ITN1-LIKE ISOFORM X1"/>
    <property type="match status" value="1"/>
</dbReference>
<evidence type="ECO:0000256" key="8">
    <source>
        <dbReference type="SAM" id="MobiDB-lite"/>
    </source>
</evidence>
<evidence type="ECO:0000259" key="10">
    <source>
        <dbReference type="Pfam" id="PF13962"/>
    </source>
</evidence>
<evidence type="ECO:0000256" key="9">
    <source>
        <dbReference type="SAM" id="Phobius"/>
    </source>
</evidence>
<feature type="domain" description="PGG" evidence="10">
    <location>
        <begin position="267"/>
        <end position="380"/>
    </location>
</feature>
<feature type="transmembrane region" description="Helical" evidence="9">
    <location>
        <begin position="317"/>
        <end position="336"/>
    </location>
</feature>
<dbReference type="Proteomes" id="UP000237347">
    <property type="component" value="Unassembled WGS sequence"/>
</dbReference>
<dbReference type="InterPro" id="IPR002110">
    <property type="entry name" value="Ankyrin_rpt"/>
</dbReference>
<evidence type="ECO:0000313" key="12">
    <source>
        <dbReference type="Proteomes" id="UP000237347"/>
    </source>
</evidence>
<dbReference type="GO" id="GO:0005886">
    <property type="term" value="C:plasma membrane"/>
    <property type="evidence" value="ECO:0007669"/>
    <property type="project" value="TreeGrafter"/>
</dbReference>
<reference evidence="11 12" key="1">
    <citation type="journal article" date="2018" name="Sci. Data">
        <title>The draft genome sequence of cork oak.</title>
        <authorList>
            <person name="Ramos A.M."/>
            <person name="Usie A."/>
            <person name="Barbosa P."/>
            <person name="Barros P.M."/>
            <person name="Capote T."/>
            <person name="Chaves I."/>
            <person name="Simoes F."/>
            <person name="Abreu I."/>
            <person name="Carrasquinho I."/>
            <person name="Faro C."/>
            <person name="Guimaraes J.B."/>
            <person name="Mendonca D."/>
            <person name="Nobrega F."/>
            <person name="Rodrigues L."/>
            <person name="Saibo N.J.M."/>
            <person name="Varela M.C."/>
            <person name="Egas C."/>
            <person name="Matos J."/>
            <person name="Miguel C.M."/>
            <person name="Oliveira M.M."/>
            <person name="Ricardo C.P."/>
            <person name="Goncalves S."/>
        </authorList>
    </citation>
    <scope>NUCLEOTIDE SEQUENCE [LARGE SCALE GENOMIC DNA]</scope>
    <source>
        <strain evidence="12">cv. HL8</strain>
    </source>
</reference>
<comment type="subcellular location">
    <subcellularLocation>
        <location evidence="1">Membrane</location>
        <topology evidence="1">Multi-pass membrane protein</topology>
    </subcellularLocation>
</comment>
<dbReference type="Pfam" id="PF12796">
    <property type="entry name" value="Ank_2"/>
    <property type="match status" value="1"/>
</dbReference>
<feature type="repeat" description="ANK" evidence="7">
    <location>
        <begin position="86"/>
        <end position="118"/>
    </location>
</feature>
<keyword evidence="2 9" id="KW-0812">Transmembrane</keyword>
<keyword evidence="4 9" id="KW-1133">Transmembrane helix</keyword>
<dbReference type="PROSITE" id="PS50088">
    <property type="entry name" value="ANK_REPEAT"/>
    <property type="match status" value="3"/>
</dbReference>
<evidence type="ECO:0000256" key="1">
    <source>
        <dbReference type="ARBA" id="ARBA00004141"/>
    </source>
</evidence>
<sequence>MEVMEKCPSAIVQGEDSGWTPLHIASFMGNVKLVKLFLENGTSSLAYVKNKEGLSAFHIAAQEGNALVMKEFITTCPDIFELMDNTGRTALHFAAERGQQEAVNFFLERPDLMGLIDEQDEEGNTPMHLAAIRGHYKVLLQLAHRRDVDINATNKEGLTTMDKNVSSTKIRIYLKTYIKKRLNAEGSRKGLRQIFDMCTRRLDPQVPEKERGLKKIKIESIDEGAVNATAIEEKPQKGQTAKENEVKNTVSESEEEISDKSMSVSERVRSAGETNLLVATIIATVTFTAAFTVPGGYESGAVNSGSAVLSKRAAFKAFMIADAVAFASSSASILIYMYSANIRRALPFSDRRRKTELALLLSEFSISALLIAFMTGTYAVVPHSLGISVAVIICFGFYSGIQAFLH</sequence>
<dbReference type="InterPro" id="IPR036770">
    <property type="entry name" value="Ankyrin_rpt-contain_sf"/>
</dbReference>
<name>A0AAW0JIC7_QUESU</name>
<dbReference type="PANTHER" id="PTHR24186">
    <property type="entry name" value="PROTEIN PHOSPHATASE 1 REGULATORY SUBUNIT"/>
    <property type="match status" value="1"/>
</dbReference>
<dbReference type="InterPro" id="IPR026961">
    <property type="entry name" value="PGG_dom"/>
</dbReference>
<dbReference type="Gene3D" id="1.25.40.20">
    <property type="entry name" value="Ankyrin repeat-containing domain"/>
    <property type="match status" value="1"/>
</dbReference>
<feature type="compositionally biased region" description="Basic and acidic residues" evidence="8">
    <location>
        <begin position="235"/>
        <end position="246"/>
    </location>
</feature>
<keyword evidence="5 7" id="KW-0040">ANK repeat</keyword>
<feature type="transmembrane region" description="Helical" evidence="9">
    <location>
        <begin position="385"/>
        <end position="405"/>
    </location>
</feature>
<dbReference type="SUPFAM" id="SSF48403">
    <property type="entry name" value="Ankyrin repeat"/>
    <property type="match status" value="1"/>
</dbReference>
<dbReference type="EMBL" id="PKMF04000553">
    <property type="protein sequence ID" value="KAK7826171.1"/>
    <property type="molecule type" value="Genomic_DNA"/>
</dbReference>
<evidence type="ECO:0000256" key="2">
    <source>
        <dbReference type="ARBA" id="ARBA00022692"/>
    </source>
</evidence>
<evidence type="ECO:0000313" key="11">
    <source>
        <dbReference type="EMBL" id="KAK7826171.1"/>
    </source>
</evidence>
<gene>
    <name evidence="11" type="ORF">CFP56_032399</name>
</gene>
<evidence type="ECO:0000256" key="6">
    <source>
        <dbReference type="ARBA" id="ARBA00023136"/>
    </source>
</evidence>
<dbReference type="SMART" id="SM00248">
    <property type="entry name" value="ANK"/>
    <property type="match status" value="4"/>
</dbReference>
<feature type="transmembrane region" description="Helical" evidence="9">
    <location>
        <begin position="357"/>
        <end position="379"/>
    </location>
</feature>
<feature type="repeat" description="ANK" evidence="7">
    <location>
        <begin position="17"/>
        <end position="43"/>
    </location>
</feature>